<evidence type="ECO:0000256" key="1">
    <source>
        <dbReference type="ARBA" id="ARBA00000085"/>
    </source>
</evidence>
<dbReference type="SMART" id="SM00448">
    <property type="entry name" value="REC"/>
    <property type="match status" value="1"/>
</dbReference>
<dbReference type="Gene3D" id="3.30.565.10">
    <property type="entry name" value="Histidine kinase-like ATPase, C-terminal domain"/>
    <property type="match status" value="1"/>
</dbReference>
<dbReference type="Gene3D" id="3.30.450.20">
    <property type="entry name" value="PAS domain"/>
    <property type="match status" value="1"/>
</dbReference>
<dbReference type="Pfam" id="PF08448">
    <property type="entry name" value="PAS_4"/>
    <property type="match status" value="1"/>
</dbReference>
<evidence type="ECO:0000256" key="5">
    <source>
        <dbReference type="SAM" id="MobiDB-lite"/>
    </source>
</evidence>
<proteinExistence type="predicted"/>
<evidence type="ECO:0000256" key="2">
    <source>
        <dbReference type="ARBA" id="ARBA00012438"/>
    </source>
</evidence>
<dbReference type="InterPro" id="IPR035965">
    <property type="entry name" value="PAS-like_dom_sf"/>
</dbReference>
<dbReference type="SUPFAM" id="SSF55874">
    <property type="entry name" value="ATPase domain of HSP90 chaperone/DNA topoisomerase II/histidine kinase"/>
    <property type="match status" value="1"/>
</dbReference>
<dbReference type="Gene3D" id="1.10.287.130">
    <property type="match status" value="1"/>
</dbReference>
<protein>
    <recommendedName>
        <fullName evidence="2">histidine kinase</fullName>
        <ecNumber evidence="2">2.7.13.3</ecNumber>
    </recommendedName>
</protein>
<dbReference type="PRINTS" id="PR00344">
    <property type="entry name" value="BCTRLSENSOR"/>
</dbReference>
<comment type="caution">
    <text evidence="9">The sequence shown here is derived from an EMBL/GenBank/DDBJ whole genome shotgun (WGS) entry which is preliminary data.</text>
</comment>
<dbReference type="SMART" id="SM00387">
    <property type="entry name" value="HATPase_c"/>
    <property type="match status" value="1"/>
</dbReference>
<dbReference type="GO" id="GO:0005524">
    <property type="term" value="F:ATP binding"/>
    <property type="evidence" value="ECO:0007669"/>
    <property type="project" value="UniProtKB-KW"/>
</dbReference>
<dbReference type="InterPro" id="IPR003594">
    <property type="entry name" value="HATPase_dom"/>
</dbReference>
<dbReference type="PANTHER" id="PTHR45339:SF5">
    <property type="entry name" value="HISTIDINE KINASE"/>
    <property type="match status" value="1"/>
</dbReference>
<accession>A0ABT2LVN8</accession>
<evidence type="ECO:0000259" key="6">
    <source>
        <dbReference type="PROSITE" id="PS50109"/>
    </source>
</evidence>
<dbReference type="CDD" id="cd16922">
    <property type="entry name" value="HATPase_EvgS-ArcB-TorS-like"/>
    <property type="match status" value="1"/>
</dbReference>
<dbReference type="InterPro" id="IPR001789">
    <property type="entry name" value="Sig_transdc_resp-reg_receiver"/>
</dbReference>
<evidence type="ECO:0000259" key="7">
    <source>
        <dbReference type="PROSITE" id="PS50110"/>
    </source>
</evidence>
<feature type="domain" description="Response regulatory" evidence="7">
    <location>
        <begin position="619"/>
        <end position="740"/>
    </location>
</feature>
<dbReference type="Proteomes" id="UP001320831">
    <property type="component" value="Unassembled WGS sequence"/>
</dbReference>
<evidence type="ECO:0000259" key="8">
    <source>
        <dbReference type="PROSITE" id="PS50112"/>
    </source>
</evidence>
<dbReference type="InterPro" id="IPR011006">
    <property type="entry name" value="CheY-like_superfamily"/>
</dbReference>
<dbReference type="PROSITE" id="PS50112">
    <property type="entry name" value="PAS"/>
    <property type="match status" value="1"/>
</dbReference>
<dbReference type="InterPro" id="IPR004358">
    <property type="entry name" value="Sig_transdc_His_kin-like_C"/>
</dbReference>
<dbReference type="InterPro" id="IPR013656">
    <property type="entry name" value="PAS_4"/>
</dbReference>
<keyword evidence="9" id="KW-0547">Nucleotide-binding</keyword>
<comment type="catalytic activity">
    <reaction evidence="1">
        <text>ATP + protein L-histidine = ADP + protein N-phospho-L-histidine.</text>
        <dbReference type="EC" id="2.7.13.3"/>
    </reaction>
</comment>
<dbReference type="InterPro" id="IPR005467">
    <property type="entry name" value="His_kinase_dom"/>
</dbReference>
<dbReference type="EMBL" id="JAOCZP010000015">
    <property type="protein sequence ID" value="MCT7378585.1"/>
    <property type="molecule type" value="Genomic_DNA"/>
</dbReference>
<dbReference type="InterPro" id="IPR000014">
    <property type="entry name" value="PAS"/>
</dbReference>
<feature type="region of interest" description="Disordered" evidence="5">
    <location>
        <begin position="595"/>
        <end position="614"/>
    </location>
</feature>
<dbReference type="EC" id="2.7.13.3" evidence="2"/>
<feature type="domain" description="PAS" evidence="8">
    <location>
        <begin position="102"/>
        <end position="149"/>
    </location>
</feature>
<dbReference type="InterPro" id="IPR036097">
    <property type="entry name" value="HisK_dim/P_sf"/>
</dbReference>
<feature type="domain" description="Histidine kinase" evidence="6">
    <location>
        <begin position="240"/>
        <end position="460"/>
    </location>
</feature>
<dbReference type="InterPro" id="IPR003661">
    <property type="entry name" value="HisK_dim/P_dom"/>
</dbReference>
<reference evidence="9 10" key="1">
    <citation type="submission" date="2022-09" db="EMBL/GenBank/DDBJ databases">
        <title>Chelativorans salina sp. nov., a novel slightly halophilic bacterium isolated from a saline lake sediment enrichment.</title>
        <authorList>
            <person name="Gao L."/>
            <person name="Fang B.-Z."/>
            <person name="Li W.-J."/>
        </authorList>
    </citation>
    <scope>NUCLEOTIDE SEQUENCE [LARGE SCALE GENOMIC DNA]</scope>
    <source>
        <strain evidence="9 10">EGI FJ00035</strain>
    </source>
</reference>
<evidence type="ECO:0000313" key="9">
    <source>
        <dbReference type="EMBL" id="MCT7378585.1"/>
    </source>
</evidence>
<organism evidence="9 10">
    <name type="scientific">Chelativorans salis</name>
    <dbReference type="NCBI Taxonomy" id="2978478"/>
    <lineage>
        <taxon>Bacteria</taxon>
        <taxon>Pseudomonadati</taxon>
        <taxon>Pseudomonadota</taxon>
        <taxon>Alphaproteobacteria</taxon>
        <taxon>Hyphomicrobiales</taxon>
        <taxon>Phyllobacteriaceae</taxon>
        <taxon>Chelativorans</taxon>
    </lineage>
</organism>
<dbReference type="CDD" id="cd00130">
    <property type="entry name" value="PAS"/>
    <property type="match status" value="1"/>
</dbReference>
<evidence type="ECO:0000256" key="4">
    <source>
        <dbReference type="PROSITE-ProRule" id="PRU00169"/>
    </source>
</evidence>
<keyword evidence="3 4" id="KW-0597">Phosphoprotein</keyword>
<dbReference type="CDD" id="cd17546">
    <property type="entry name" value="REC_hyHK_CKI1_RcsC-like"/>
    <property type="match status" value="1"/>
</dbReference>
<sequence>MMMAGIRRIFARLWRGGSTRRADSGALLWFGLAALLVCFLAYLTGAAALVVLALALLGLAGCALALQPPTEPAADPQADAQKTDSAAEMEALADRMWEMQESEQRLHGLLEALGDLVVHRDRNGRILYANHVFAELMEAEPSALRGKTLPELGVDIGLVPDAAFSDGESLSSTDVPIHAKGGLRWFSWTELSLRDRDSDTISHWAIARDITARKRTEGALVNARERAEQASVAKSRFLATVSHEIRTPMNGIMGMATLLTDTRLSPEQRTYLSAISTSASALLALIEDLLDYSKIEAGRLELEPQRVNVRELVENIVELMASRAFEKNIGLGCHIAPEVPETITADPGRLRQILLNLLGNAVKFTEEGGVLVTVTTATHDEKPVLTFKVDDTGPGLDEAAIERIFHEFEQADSGPTRRHGGAGLGLAITSRLVEVMDGSIAVESAPGEGAAFTVALPLLEDADEPAGATLALKSWNIAIITPHAVEGEALAMTVRAYGGKVRVFDGEKSAAALLRRRQASFDAVLVDASLESRNVDLLARLRRRGLHAEQALTLIAPTDRGRLSAFRANGYGVFLARPVRGRTVLRLLLNGRPSTAENSAAEPDAPGRGPPPRTGAALQVLVAEDNEINAMLARATLTRAGHSVTLVSNGRAAVDALTHPAREYDIVLMDLHMPVLGGLDAISDIRRYEEETGLPPIPILVLSADSQEKTRHRVLAHGASGFVTKPLDPDKLLAELETHAAA</sequence>
<keyword evidence="10" id="KW-1185">Reference proteome</keyword>
<dbReference type="RefSeq" id="WP_260907599.1">
    <property type="nucleotide sequence ID" value="NZ_JAOCZP010000015.1"/>
</dbReference>
<evidence type="ECO:0000256" key="3">
    <source>
        <dbReference type="ARBA" id="ARBA00022553"/>
    </source>
</evidence>
<evidence type="ECO:0000313" key="10">
    <source>
        <dbReference type="Proteomes" id="UP001320831"/>
    </source>
</evidence>
<dbReference type="SMART" id="SM00388">
    <property type="entry name" value="HisKA"/>
    <property type="match status" value="1"/>
</dbReference>
<dbReference type="PROSITE" id="PS50110">
    <property type="entry name" value="RESPONSE_REGULATORY"/>
    <property type="match status" value="1"/>
</dbReference>
<dbReference type="Pfam" id="PF02518">
    <property type="entry name" value="HATPase_c"/>
    <property type="match status" value="1"/>
</dbReference>
<dbReference type="Pfam" id="PF00072">
    <property type="entry name" value="Response_reg"/>
    <property type="match status" value="1"/>
</dbReference>
<dbReference type="SUPFAM" id="SSF55785">
    <property type="entry name" value="PYP-like sensor domain (PAS domain)"/>
    <property type="match status" value="1"/>
</dbReference>
<dbReference type="InterPro" id="IPR036890">
    <property type="entry name" value="HATPase_C_sf"/>
</dbReference>
<dbReference type="NCBIfam" id="TIGR00229">
    <property type="entry name" value="sensory_box"/>
    <property type="match status" value="1"/>
</dbReference>
<dbReference type="PANTHER" id="PTHR45339">
    <property type="entry name" value="HYBRID SIGNAL TRANSDUCTION HISTIDINE KINASE J"/>
    <property type="match status" value="1"/>
</dbReference>
<dbReference type="PROSITE" id="PS50109">
    <property type="entry name" value="HIS_KIN"/>
    <property type="match status" value="1"/>
</dbReference>
<dbReference type="SUPFAM" id="SSF47384">
    <property type="entry name" value="Homodimeric domain of signal transducing histidine kinase"/>
    <property type="match status" value="1"/>
</dbReference>
<dbReference type="SMART" id="SM00091">
    <property type="entry name" value="PAS"/>
    <property type="match status" value="1"/>
</dbReference>
<dbReference type="SUPFAM" id="SSF52172">
    <property type="entry name" value="CheY-like"/>
    <property type="match status" value="2"/>
</dbReference>
<dbReference type="Gene3D" id="3.40.50.2300">
    <property type="match status" value="1"/>
</dbReference>
<dbReference type="CDD" id="cd00082">
    <property type="entry name" value="HisKA"/>
    <property type="match status" value="1"/>
</dbReference>
<name>A0ABT2LVN8_9HYPH</name>
<gene>
    <name evidence="9" type="ORF">N5A92_26590</name>
</gene>
<feature type="modified residue" description="4-aspartylphosphate" evidence="4">
    <location>
        <position position="670"/>
    </location>
</feature>
<keyword evidence="9" id="KW-0067">ATP-binding</keyword>
<dbReference type="Pfam" id="PF00512">
    <property type="entry name" value="HisKA"/>
    <property type="match status" value="1"/>
</dbReference>